<evidence type="ECO:0008006" key="5">
    <source>
        <dbReference type="Google" id="ProtNLM"/>
    </source>
</evidence>
<dbReference type="PATRIC" id="fig|136857.5.peg.1027"/>
<evidence type="ECO:0000313" key="4">
    <source>
        <dbReference type="Proteomes" id="UP000035540"/>
    </source>
</evidence>
<dbReference type="AlphaFoldDB" id="A0A0G3H6U8"/>
<evidence type="ECO:0000256" key="2">
    <source>
        <dbReference type="SAM" id="SignalP"/>
    </source>
</evidence>
<feature type="signal peptide" evidence="2">
    <location>
        <begin position="1"/>
        <end position="23"/>
    </location>
</feature>
<dbReference type="KEGG" id="cted:CTEST_05165"/>
<dbReference type="Proteomes" id="UP000035540">
    <property type="component" value="Chromosome"/>
</dbReference>
<organism evidence="3 4">
    <name type="scientific">Corynebacterium testudinoris</name>
    <dbReference type="NCBI Taxonomy" id="136857"/>
    <lineage>
        <taxon>Bacteria</taxon>
        <taxon>Bacillati</taxon>
        <taxon>Actinomycetota</taxon>
        <taxon>Actinomycetes</taxon>
        <taxon>Mycobacteriales</taxon>
        <taxon>Corynebacteriaceae</taxon>
        <taxon>Corynebacterium</taxon>
    </lineage>
</organism>
<keyword evidence="2" id="KW-0732">Signal</keyword>
<dbReference type="OrthoDB" id="4426420at2"/>
<dbReference type="RefSeq" id="WP_144413227.1">
    <property type="nucleotide sequence ID" value="NZ_CP011545.1"/>
</dbReference>
<feature type="chain" id="PRO_5039550227" description="DUF4352 family protein" evidence="2">
    <location>
        <begin position="24"/>
        <end position="294"/>
    </location>
</feature>
<name>A0A0G3H6U8_9CORY</name>
<reference evidence="3 4" key="1">
    <citation type="journal article" date="2015" name="Genome Announc.">
        <title>Complete Genome Sequence of the Type Strain Corynebacterium testudinoris DSM 44614, Recovered from Necrotic Lesions in the Mouth of a Tortoise.</title>
        <authorList>
            <person name="Ruckert C."/>
            <person name="Kriete M."/>
            <person name="Jaenicke S."/>
            <person name="Winkler A."/>
            <person name="Tauch A."/>
        </authorList>
    </citation>
    <scope>NUCLEOTIDE SEQUENCE [LARGE SCALE GENOMIC DNA]</scope>
    <source>
        <strain evidence="3 4">DSM 44614</strain>
    </source>
</reference>
<dbReference type="PROSITE" id="PS51257">
    <property type="entry name" value="PROKAR_LIPOPROTEIN"/>
    <property type="match status" value="1"/>
</dbReference>
<evidence type="ECO:0000256" key="1">
    <source>
        <dbReference type="SAM" id="MobiDB-lite"/>
    </source>
</evidence>
<evidence type="ECO:0000313" key="3">
    <source>
        <dbReference type="EMBL" id="AKK08480.1"/>
    </source>
</evidence>
<keyword evidence="4" id="KW-1185">Reference proteome</keyword>
<protein>
    <recommendedName>
        <fullName evidence="5">DUF4352 family protein</fullName>
    </recommendedName>
</protein>
<feature type="region of interest" description="Disordered" evidence="1">
    <location>
        <begin position="201"/>
        <end position="247"/>
    </location>
</feature>
<feature type="compositionally biased region" description="Pro residues" evidence="1">
    <location>
        <begin position="228"/>
        <end position="238"/>
    </location>
</feature>
<accession>A0A0G3H6U8</accession>
<sequence length="294" mass="31395">MKKSLVLASIMAPMLLIGVVACTQGNGGVESEPTTTIDEEVSNGATAQLGDLSKGVEGQVGFRHGMDCTDVSDCSINFTVESLDLLEMCEGTVFGEQPSGTHLVKATVLLETKPSDSDYRPGEFPIWSDWSALDKEGINQELPQSSWCSPSTREQAWRETMQVGDTERRVHIMDVPDGASKIRLTETLNGARWEFPAPDASATRASLDEVGPAQEPGPTPNFAHTPAPVAPAPRPTPEASPVVGFTGAPGVEAPRVLDKQVSHCGDPQIHQTGTTFFTDGTSGWTEVCSNQMLQ</sequence>
<dbReference type="EMBL" id="CP011545">
    <property type="protein sequence ID" value="AKK08480.1"/>
    <property type="molecule type" value="Genomic_DNA"/>
</dbReference>
<gene>
    <name evidence="3" type="ORF">CTEST_05165</name>
</gene>
<reference evidence="4" key="2">
    <citation type="submission" date="2015-05" db="EMBL/GenBank/DDBJ databases">
        <title>Complete genome sequence of Corynebacterium testudinoris DSM 44614, recovered from necrotic lesions in the mouth of a tortoise.</title>
        <authorList>
            <person name="Ruckert C."/>
            <person name="Albersmeier A."/>
            <person name="Winkler A."/>
            <person name="Tauch A."/>
        </authorList>
    </citation>
    <scope>NUCLEOTIDE SEQUENCE [LARGE SCALE GENOMIC DNA]</scope>
    <source>
        <strain evidence="4">DSM 44614</strain>
    </source>
</reference>
<proteinExistence type="predicted"/>